<protein>
    <recommendedName>
        <fullName evidence="10">RagB/SusD family nutrient uptake outer membrane protein</fullName>
    </recommendedName>
</protein>
<dbReference type="RefSeq" id="WP_345163589.1">
    <property type="nucleotide sequence ID" value="NZ_BAABJK010000002.1"/>
</dbReference>
<comment type="caution">
    <text evidence="8">The sequence shown here is derived from an EMBL/GenBank/DDBJ whole genome shotgun (WGS) entry which is preliminary data.</text>
</comment>
<gene>
    <name evidence="8" type="ORF">GCM10023315_02510</name>
</gene>
<dbReference type="Gene3D" id="1.25.40.390">
    <property type="match status" value="1"/>
</dbReference>
<evidence type="ECO:0000259" key="7">
    <source>
        <dbReference type="Pfam" id="PF14322"/>
    </source>
</evidence>
<comment type="subcellular location">
    <subcellularLocation>
        <location evidence="1">Cell outer membrane</location>
    </subcellularLocation>
</comment>
<dbReference type="InterPro" id="IPR011990">
    <property type="entry name" value="TPR-like_helical_dom_sf"/>
</dbReference>
<organism evidence="8 9">
    <name type="scientific">Algibacter aquimarinus</name>
    <dbReference type="NCBI Taxonomy" id="1136748"/>
    <lineage>
        <taxon>Bacteria</taxon>
        <taxon>Pseudomonadati</taxon>
        <taxon>Bacteroidota</taxon>
        <taxon>Flavobacteriia</taxon>
        <taxon>Flavobacteriales</taxon>
        <taxon>Flavobacteriaceae</taxon>
        <taxon>Algibacter</taxon>
    </lineage>
</organism>
<accession>A0ABP9H0R4</accession>
<dbReference type="InterPro" id="IPR033985">
    <property type="entry name" value="SusD-like_N"/>
</dbReference>
<dbReference type="Proteomes" id="UP001501692">
    <property type="component" value="Unassembled WGS sequence"/>
</dbReference>
<evidence type="ECO:0000256" key="1">
    <source>
        <dbReference type="ARBA" id="ARBA00004442"/>
    </source>
</evidence>
<evidence type="ECO:0000256" key="4">
    <source>
        <dbReference type="ARBA" id="ARBA00023136"/>
    </source>
</evidence>
<evidence type="ECO:0008006" key="10">
    <source>
        <dbReference type="Google" id="ProtNLM"/>
    </source>
</evidence>
<dbReference type="EMBL" id="BAABJK010000002">
    <property type="protein sequence ID" value="GAA4958520.1"/>
    <property type="molecule type" value="Genomic_DNA"/>
</dbReference>
<keyword evidence="3" id="KW-0732">Signal</keyword>
<keyword evidence="4" id="KW-0472">Membrane</keyword>
<feature type="domain" description="SusD-like N-terminal" evidence="7">
    <location>
        <begin position="89"/>
        <end position="206"/>
    </location>
</feature>
<evidence type="ECO:0000313" key="8">
    <source>
        <dbReference type="EMBL" id="GAA4958520.1"/>
    </source>
</evidence>
<evidence type="ECO:0000256" key="5">
    <source>
        <dbReference type="ARBA" id="ARBA00023237"/>
    </source>
</evidence>
<dbReference type="InterPro" id="IPR012944">
    <property type="entry name" value="SusD_RagB_dom"/>
</dbReference>
<feature type="domain" description="RagB/SusD" evidence="6">
    <location>
        <begin position="323"/>
        <end position="573"/>
    </location>
</feature>
<evidence type="ECO:0000313" key="9">
    <source>
        <dbReference type="Proteomes" id="UP001501692"/>
    </source>
</evidence>
<keyword evidence="9" id="KW-1185">Reference proteome</keyword>
<name>A0ABP9H0R4_9FLAO</name>
<sequence length="573" mass="63926">MKNLIKYIVIMSFLTVIVSCDTILEPIDENRLDFEFISTDPASAEGILLNGYSRTVDQFTFIEAATDDAVNNQLNNGFKRMALGELNAQFNPASRWNNYESVLWLNKFLEIIELGEIVWSPDEETNEMFYLRMEGEALALRGLHHFYALQAHAGVGTSGQLLGVPYITEFIESDGNFNTPRLSFEATVQAIMADFDAALALLPTDYGLSEGDVDPLYANFDFNKYDVVNGSLYNLRISGKIVKALKARLALMAASPSFLNDQGYYNMAATDASELLMDIGGVSGLASNGVDYYKSYDENNDDEMIWRGTIGGLSSGIESRMFPPSVNGNGEINPSQNFVDAFPMQSGFPATVDNGFDPQNPYANRDPRLAEFVVLNGDTFGGGIINTGVGGKIDRLDSIPEFSTKTGYYLKKLLRPDVRLNDDGSTVGQRHYDVYFRYTELFLIFAEAANEVGGPDQQINGMSARDVIAAIRERAGLEQPDNYLASITSTEDMRELIRNERRLELSFEGHRFWDLRRWGISLNESIGGLFFDGSSYIDLPSVENRNYPSFATYMPIPNDEVLKFPEIEQNAGW</sequence>
<dbReference type="Pfam" id="PF07980">
    <property type="entry name" value="SusD_RagB"/>
    <property type="match status" value="1"/>
</dbReference>
<evidence type="ECO:0000256" key="3">
    <source>
        <dbReference type="ARBA" id="ARBA00022729"/>
    </source>
</evidence>
<keyword evidence="5" id="KW-0998">Cell outer membrane</keyword>
<evidence type="ECO:0000259" key="6">
    <source>
        <dbReference type="Pfam" id="PF07980"/>
    </source>
</evidence>
<dbReference type="Pfam" id="PF14322">
    <property type="entry name" value="SusD-like_3"/>
    <property type="match status" value="1"/>
</dbReference>
<proteinExistence type="inferred from homology"/>
<evidence type="ECO:0000256" key="2">
    <source>
        <dbReference type="ARBA" id="ARBA00006275"/>
    </source>
</evidence>
<dbReference type="SUPFAM" id="SSF48452">
    <property type="entry name" value="TPR-like"/>
    <property type="match status" value="1"/>
</dbReference>
<comment type="similarity">
    <text evidence="2">Belongs to the SusD family.</text>
</comment>
<dbReference type="PROSITE" id="PS51257">
    <property type="entry name" value="PROKAR_LIPOPROTEIN"/>
    <property type="match status" value="1"/>
</dbReference>
<reference evidence="9" key="1">
    <citation type="journal article" date="2019" name="Int. J. Syst. Evol. Microbiol.">
        <title>The Global Catalogue of Microorganisms (GCM) 10K type strain sequencing project: providing services to taxonomists for standard genome sequencing and annotation.</title>
        <authorList>
            <consortium name="The Broad Institute Genomics Platform"/>
            <consortium name="The Broad Institute Genome Sequencing Center for Infectious Disease"/>
            <person name="Wu L."/>
            <person name="Ma J."/>
        </authorList>
    </citation>
    <scope>NUCLEOTIDE SEQUENCE [LARGE SCALE GENOMIC DNA]</scope>
    <source>
        <strain evidence="9">JCM 18287</strain>
    </source>
</reference>